<dbReference type="PIRSF" id="PIRSF000447">
    <property type="entry name" value="KAS_II"/>
    <property type="match status" value="1"/>
</dbReference>
<evidence type="ECO:0000256" key="3">
    <source>
        <dbReference type="ARBA" id="ARBA00012356"/>
    </source>
</evidence>
<evidence type="ECO:0000256" key="6">
    <source>
        <dbReference type="ARBA" id="ARBA00022679"/>
    </source>
</evidence>
<keyword evidence="10 11" id="KW-0012">Acyltransferase</keyword>
<accession>A0A0W0TAI3</accession>
<evidence type="ECO:0000256" key="9">
    <source>
        <dbReference type="ARBA" id="ARBA00023160"/>
    </source>
</evidence>
<dbReference type="Pfam" id="PF02801">
    <property type="entry name" value="Ketoacyl-synt_C"/>
    <property type="match status" value="1"/>
</dbReference>
<comment type="pathway">
    <text evidence="1 11">Lipid metabolism; fatty acid biosynthesis.</text>
</comment>
<evidence type="ECO:0000313" key="16">
    <source>
        <dbReference type="Proteomes" id="UP000054736"/>
    </source>
</evidence>
<evidence type="ECO:0000256" key="10">
    <source>
        <dbReference type="ARBA" id="ARBA00023315"/>
    </source>
</evidence>
<organism evidence="15 16">
    <name type="scientific">Legionella drozanskii LLAP-1</name>
    <dbReference type="NCBI Taxonomy" id="1212489"/>
    <lineage>
        <taxon>Bacteria</taxon>
        <taxon>Pseudomonadati</taxon>
        <taxon>Pseudomonadota</taxon>
        <taxon>Gammaproteobacteria</taxon>
        <taxon>Legionellales</taxon>
        <taxon>Legionellaceae</taxon>
        <taxon>Legionella</taxon>
    </lineage>
</organism>
<dbReference type="Gene3D" id="3.40.47.10">
    <property type="match status" value="1"/>
</dbReference>
<dbReference type="PANTHER" id="PTHR11712">
    <property type="entry name" value="POLYKETIDE SYNTHASE-RELATED"/>
    <property type="match status" value="1"/>
</dbReference>
<sequence>MSQQRVVITGLGMITSLGLSVESTWSAILSSQSGASLITTFDTKDFPCRFSASIKQFNPEQFNITSKDTKKMDLFIQYGLAAATEAFNDSGLDCNTINLNRVGVAVGSGIGGILTIEKAHSDYLNGGPRKISPFFIPSTIINMVAGHISIRYGLKGPNMSVVSACTTGTHNIGEAARMIARGDVDVMFAGGSEMATTPLALGGFAACRALSRRNDNPTAASRPWDKDRDGFMSGDGAGVLVLESYEHAKQRNARIYGELIGYGTSADAFHITSPSPTGEGAMNSMSNAMKDGKINPSEIDYINAHATSTPAGDECEAMAITQVLGSYSKTVAVSSTKSMTGHLLGASGAIEAIFCLLSLRDQVAPPTINLENPSDNCTLDFVPQTARQMKIRVALSNSFGFGGTNGSLIFTKV</sequence>
<evidence type="ECO:0000256" key="11">
    <source>
        <dbReference type="PIRNR" id="PIRNR000447"/>
    </source>
</evidence>
<comment type="caution">
    <text evidence="15">The sequence shown here is derived from an EMBL/GenBank/DDBJ whole genome shotgun (WGS) entry which is preliminary data.</text>
</comment>
<dbReference type="InterPro" id="IPR000794">
    <property type="entry name" value="Beta-ketoacyl_synthase"/>
</dbReference>
<dbReference type="OrthoDB" id="9808669at2"/>
<dbReference type="EC" id="2.3.1.179" evidence="3 11"/>
<evidence type="ECO:0000256" key="13">
    <source>
        <dbReference type="RuleBase" id="RU003694"/>
    </source>
</evidence>
<reference evidence="15 16" key="1">
    <citation type="submission" date="2015-11" db="EMBL/GenBank/DDBJ databases">
        <title>Genomic analysis of 38 Legionella species identifies large and diverse effector repertoires.</title>
        <authorList>
            <person name="Burstein D."/>
            <person name="Amaro F."/>
            <person name="Zusman T."/>
            <person name="Lifshitz Z."/>
            <person name="Cohen O."/>
            <person name="Gilbert J.A."/>
            <person name="Pupko T."/>
            <person name="Shuman H.A."/>
            <person name="Segal G."/>
        </authorList>
    </citation>
    <scope>NUCLEOTIDE SEQUENCE [LARGE SCALE GENOMIC DNA]</scope>
    <source>
        <strain evidence="15 16">ATCC 700990</strain>
    </source>
</reference>
<comment type="catalytic activity">
    <reaction evidence="11">
        <text>a fatty acyl-[ACP] + malonyl-[ACP] + H(+) = a 3-oxoacyl-[ACP] + holo-[ACP] + CO2</text>
        <dbReference type="Rhea" id="RHEA:22836"/>
        <dbReference type="Rhea" id="RHEA-COMP:9623"/>
        <dbReference type="Rhea" id="RHEA-COMP:9685"/>
        <dbReference type="Rhea" id="RHEA-COMP:9916"/>
        <dbReference type="Rhea" id="RHEA-COMP:14125"/>
        <dbReference type="ChEBI" id="CHEBI:15378"/>
        <dbReference type="ChEBI" id="CHEBI:16526"/>
        <dbReference type="ChEBI" id="CHEBI:64479"/>
        <dbReference type="ChEBI" id="CHEBI:78449"/>
        <dbReference type="ChEBI" id="CHEBI:78776"/>
        <dbReference type="ChEBI" id="CHEBI:138651"/>
    </reaction>
</comment>
<proteinExistence type="inferred from homology"/>
<dbReference type="NCBIfam" id="TIGR03150">
    <property type="entry name" value="fabF"/>
    <property type="match status" value="1"/>
</dbReference>
<dbReference type="InterPro" id="IPR020841">
    <property type="entry name" value="PKS_Beta-ketoAc_synthase_dom"/>
</dbReference>
<comment type="function">
    <text evidence="11">Involved in the type II fatty acid elongation cycle. Catalyzes the elongation of a wide range of acyl-ACP by the addition of two carbons from malonyl-ACP to an acyl acceptor. Can efficiently catalyze the conversion of palmitoleoyl-ACP (cis-hexadec-9-enoyl-ACP) to cis-vaccenoyl-ACP (cis-octadec-11-enoyl-ACP), an essential step in the thermal regulation of fatty acid composition.</text>
</comment>
<dbReference type="SUPFAM" id="SSF53901">
    <property type="entry name" value="Thiolase-like"/>
    <property type="match status" value="2"/>
</dbReference>
<dbReference type="RefSeq" id="WP_058494959.1">
    <property type="nucleotide sequence ID" value="NZ_CAAAIU010000011.1"/>
</dbReference>
<dbReference type="InterPro" id="IPR014031">
    <property type="entry name" value="Ketoacyl_synth_C"/>
</dbReference>
<evidence type="ECO:0000256" key="12">
    <source>
        <dbReference type="PIRSR" id="PIRSR000447-1"/>
    </source>
</evidence>
<evidence type="ECO:0000256" key="1">
    <source>
        <dbReference type="ARBA" id="ARBA00005194"/>
    </source>
</evidence>
<keyword evidence="6 11" id="KW-0808">Transferase</keyword>
<dbReference type="PANTHER" id="PTHR11712:SF336">
    <property type="entry name" value="3-OXOACYL-[ACYL-CARRIER-PROTEIN] SYNTHASE, MITOCHONDRIAL"/>
    <property type="match status" value="1"/>
</dbReference>
<evidence type="ECO:0000256" key="2">
    <source>
        <dbReference type="ARBA" id="ARBA00008467"/>
    </source>
</evidence>
<comment type="catalytic activity">
    <reaction evidence="11">
        <text>(9Z)-hexadecenoyl-[ACP] + malonyl-[ACP] + H(+) = 3-oxo-(11Z)-octadecenoyl-[ACP] + holo-[ACP] + CO2</text>
        <dbReference type="Rhea" id="RHEA:55040"/>
        <dbReference type="Rhea" id="RHEA-COMP:9623"/>
        <dbReference type="Rhea" id="RHEA-COMP:9685"/>
        <dbReference type="Rhea" id="RHEA-COMP:10800"/>
        <dbReference type="Rhea" id="RHEA-COMP:14074"/>
        <dbReference type="ChEBI" id="CHEBI:15378"/>
        <dbReference type="ChEBI" id="CHEBI:16526"/>
        <dbReference type="ChEBI" id="CHEBI:64479"/>
        <dbReference type="ChEBI" id="CHEBI:78449"/>
        <dbReference type="ChEBI" id="CHEBI:83989"/>
        <dbReference type="ChEBI" id="CHEBI:138538"/>
        <dbReference type="EC" id="2.3.1.179"/>
    </reaction>
</comment>
<dbReference type="InterPro" id="IPR018201">
    <property type="entry name" value="Ketoacyl_synth_AS"/>
</dbReference>
<evidence type="ECO:0000256" key="5">
    <source>
        <dbReference type="ARBA" id="ARBA00022516"/>
    </source>
</evidence>
<dbReference type="AlphaFoldDB" id="A0A0W0TAI3"/>
<keyword evidence="9 11" id="KW-0275">Fatty acid biosynthesis</keyword>
<evidence type="ECO:0000256" key="4">
    <source>
        <dbReference type="ARBA" id="ARBA00014657"/>
    </source>
</evidence>
<dbReference type="GO" id="GO:0004315">
    <property type="term" value="F:3-oxoacyl-[acyl-carrier-protein] synthase activity"/>
    <property type="evidence" value="ECO:0007669"/>
    <property type="project" value="UniProtKB-UniRule"/>
</dbReference>
<protein>
    <recommendedName>
        <fullName evidence="4 11">3-oxoacyl-[acyl-carrier-protein] synthase 2</fullName>
        <ecNumber evidence="3 11">2.3.1.179</ecNumber>
    </recommendedName>
</protein>
<gene>
    <name evidence="15" type="primary">fabF_2</name>
    <name evidence="15" type="ORF">Ldro_0606</name>
</gene>
<keyword evidence="7" id="KW-0276">Fatty acid metabolism</keyword>
<comment type="similarity">
    <text evidence="2 11 13">Belongs to the thiolase-like superfamily. Beta-ketoacyl-ACP synthases family.</text>
</comment>
<dbReference type="GO" id="GO:0005829">
    <property type="term" value="C:cytosol"/>
    <property type="evidence" value="ECO:0007669"/>
    <property type="project" value="TreeGrafter"/>
</dbReference>
<dbReference type="SMART" id="SM00825">
    <property type="entry name" value="PKS_KS"/>
    <property type="match status" value="1"/>
</dbReference>
<dbReference type="CDD" id="cd00834">
    <property type="entry name" value="KAS_I_II"/>
    <property type="match status" value="1"/>
</dbReference>
<keyword evidence="8" id="KW-0443">Lipid metabolism</keyword>
<dbReference type="PROSITE" id="PS00606">
    <property type="entry name" value="KS3_1"/>
    <property type="match status" value="1"/>
</dbReference>
<dbReference type="InterPro" id="IPR014030">
    <property type="entry name" value="Ketoacyl_synth_N"/>
</dbReference>
<evidence type="ECO:0000313" key="15">
    <source>
        <dbReference type="EMBL" id="KTC92616.1"/>
    </source>
</evidence>
<dbReference type="GO" id="GO:0006633">
    <property type="term" value="P:fatty acid biosynthetic process"/>
    <property type="evidence" value="ECO:0007669"/>
    <property type="project" value="UniProtKB-UniRule"/>
</dbReference>
<dbReference type="Proteomes" id="UP000054736">
    <property type="component" value="Unassembled WGS sequence"/>
</dbReference>
<dbReference type="STRING" id="1212489.Ldro_0606"/>
<feature type="active site" description="For beta-ketoacyl synthase activity" evidence="12">
    <location>
        <position position="165"/>
    </location>
</feature>
<dbReference type="InterPro" id="IPR017568">
    <property type="entry name" value="3-oxoacyl-ACP_synth-2"/>
</dbReference>
<dbReference type="PROSITE" id="PS52004">
    <property type="entry name" value="KS3_2"/>
    <property type="match status" value="1"/>
</dbReference>
<dbReference type="UniPathway" id="UPA00094"/>
<keyword evidence="5 11" id="KW-0444">Lipid biosynthesis</keyword>
<dbReference type="EMBL" id="LNXY01000004">
    <property type="protein sequence ID" value="KTC92616.1"/>
    <property type="molecule type" value="Genomic_DNA"/>
</dbReference>
<dbReference type="PATRIC" id="fig|1212489.4.peg.630"/>
<dbReference type="Pfam" id="PF00109">
    <property type="entry name" value="ketoacyl-synt"/>
    <property type="match status" value="1"/>
</dbReference>
<name>A0A0W0TAI3_9GAMM</name>
<dbReference type="InterPro" id="IPR016039">
    <property type="entry name" value="Thiolase-like"/>
</dbReference>
<keyword evidence="16" id="KW-1185">Reference proteome</keyword>
<evidence type="ECO:0000256" key="8">
    <source>
        <dbReference type="ARBA" id="ARBA00023098"/>
    </source>
</evidence>
<evidence type="ECO:0000256" key="7">
    <source>
        <dbReference type="ARBA" id="ARBA00022832"/>
    </source>
</evidence>
<feature type="domain" description="Ketosynthase family 3 (KS3)" evidence="14">
    <location>
        <begin position="3"/>
        <end position="412"/>
    </location>
</feature>
<dbReference type="NCBIfam" id="NF005589">
    <property type="entry name" value="PRK07314.1"/>
    <property type="match status" value="1"/>
</dbReference>
<evidence type="ECO:0000259" key="14">
    <source>
        <dbReference type="PROSITE" id="PS52004"/>
    </source>
</evidence>
<dbReference type="FunFam" id="3.40.47.10:FF:000009">
    <property type="entry name" value="3-oxoacyl-[acyl-carrier-protein] synthase 2"/>
    <property type="match status" value="1"/>
</dbReference>